<dbReference type="RefSeq" id="WP_149689222.1">
    <property type="nucleotide sequence ID" value="NZ_SDPQ02000002.1"/>
</dbReference>
<keyword evidence="1" id="KW-0812">Transmembrane</keyword>
<organism evidence="2 3">
    <name type="scientific">Aeromicrobium ginsengisoli</name>
    <dbReference type="NCBI Taxonomy" id="363867"/>
    <lineage>
        <taxon>Bacteria</taxon>
        <taxon>Bacillati</taxon>
        <taxon>Actinomycetota</taxon>
        <taxon>Actinomycetes</taxon>
        <taxon>Propionibacteriales</taxon>
        <taxon>Nocardioidaceae</taxon>
        <taxon>Aeromicrobium</taxon>
    </lineage>
</organism>
<keyword evidence="3" id="KW-1185">Reference proteome</keyword>
<gene>
    <name evidence="2" type="ORF">ESP70_010545</name>
</gene>
<evidence type="ECO:0000313" key="2">
    <source>
        <dbReference type="EMBL" id="KAA1397777.1"/>
    </source>
</evidence>
<sequence length="153" mass="16488">MKIQHARRTNPYPWTWEIPALIVGAVLLAMGIALHLARAIANVFAGAGWQLTPRPALFSSLPRLIGGDAGAGLADEQTGYASSGVLWFWIAATELVVLVIVVLVLRWGLAQWGPGRIQGMASPSEAEQLLGLSRLRRNAPIIRPDLYAKKGTS</sequence>
<reference evidence="2" key="1">
    <citation type="submission" date="2019-09" db="EMBL/GenBank/DDBJ databases">
        <authorList>
            <person name="Li J."/>
        </authorList>
    </citation>
    <scope>NUCLEOTIDE SEQUENCE [LARGE SCALE GENOMIC DNA]</scope>
    <source>
        <strain evidence="2">JCM 14732</strain>
    </source>
</reference>
<dbReference type="AlphaFoldDB" id="A0A5M4FEK2"/>
<keyword evidence="1" id="KW-1133">Transmembrane helix</keyword>
<feature type="transmembrane region" description="Helical" evidence="1">
    <location>
        <begin position="20"/>
        <end position="41"/>
    </location>
</feature>
<name>A0A5M4FEK2_9ACTN</name>
<dbReference type="Proteomes" id="UP000380867">
    <property type="component" value="Unassembled WGS sequence"/>
</dbReference>
<evidence type="ECO:0000313" key="3">
    <source>
        <dbReference type="Proteomes" id="UP000380867"/>
    </source>
</evidence>
<accession>A0A5M4FEK2</accession>
<keyword evidence="1" id="KW-0472">Membrane</keyword>
<dbReference type="OrthoDB" id="3777129at2"/>
<proteinExistence type="predicted"/>
<comment type="caution">
    <text evidence="2">The sequence shown here is derived from an EMBL/GenBank/DDBJ whole genome shotgun (WGS) entry which is preliminary data.</text>
</comment>
<protein>
    <recommendedName>
        <fullName evidence="4">Conjugal transfer protein</fullName>
    </recommendedName>
</protein>
<evidence type="ECO:0008006" key="4">
    <source>
        <dbReference type="Google" id="ProtNLM"/>
    </source>
</evidence>
<feature type="transmembrane region" description="Helical" evidence="1">
    <location>
        <begin position="86"/>
        <end position="109"/>
    </location>
</feature>
<dbReference type="EMBL" id="SDPQ02000002">
    <property type="protein sequence ID" value="KAA1397777.1"/>
    <property type="molecule type" value="Genomic_DNA"/>
</dbReference>
<evidence type="ECO:0000256" key="1">
    <source>
        <dbReference type="SAM" id="Phobius"/>
    </source>
</evidence>